<sequence>MSLSNYYHKYEDNSGFTEVRSKKKTFKQEASIGEGDGGNNKYFFQGKPKIPEEKKTWLFLSNARDSVDASTIQKYIQKRTEGQLSVISIKELSTRNQSQNNKCFLVGVENHDKDSVYETKF</sequence>
<dbReference type="AlphaFoldDB" id="A0AAW1UHN5"/>
<organism evidence="1 2">
    <name type="scientific">Henosepilachna vigintioctopunctata</name>
    <dbReference type="NCBI Taxonomy" id="420089"/>
    <lineage>
        <taxon>Eukaryota</taxon>
        <taxon>Metazoa</taxon>
        <taxon>Ecdysozoa</taxon>
        <taxon>Arthropoda</taxon>
        <taxon>Hexapoda</taxon>
        <taxon>Insecta</taxon>
        <taxon>Pterygota</taxon>
        <taxon>Neoptera</taxon>
        <taxon>Endopterygota</taxon>
        <taxon>Coleoptera</taxon>
        <taxon>Polyphaga</taxon>
        <taxon>Cucujiformia</taxon>
        <taxon>Coccinelloidea</taxon>
        <taxon>Coccinellidae</taxon>
        <taxon>Epilachninae</taxon>
        <taxon>Epilachnini</taxon>
        <taxon>Henosepilachna</taxon>
    </lineage>
</organism>
<protein>
    <submittedName>
        <fullName evidence="1">Uncharacterized protein</fullName>
    </submittedName>
</protein>
<comment type="caution">
    <text evidence="1">The sequence shown here is derived from an EMBL/GenBank/DDBJ whole genome shotgun (WGS) entry which is preliminary data.</text>
</comment>
<gene>
    <name evidence="1" type="ORF">WA026_011858</name>
</gene>
<name>A0AAW1UHN5_9CUCU</name>
<evidence type="ECO:0000313" key="2">
    <source>
        <dbReference type="Proteomes" id="UP001431783"/>
    </source>
</evidence>
<accession>A0AAW1UHN5</accession>
<evidence type="ECO:0000313" key="1">
    <source>
        <dbReference type="EMBL" id="KAK9880620.1"/>
    </source>
</evidence>
<reference evidence="1 2" key="1">
    <citation type="submission" date="2023-03" db="EMBL/GenBank/DDBJ databases">
        <title>Genome insight into feeding habits of ladybird beetles.</title>
        <authorList>
            <person name="Li H.-S."/>
            <person name="Huang Y.-H."/>
            <person name="Pang H."/>
        </authorList>
    </citation>
    <scope>NUCLEOTIDE SEQUENCE [LARGE SCALE GENOMIC DNA]</scope>
    <source>
        <strain evidence="1">SYSU_2023b</strain>
        <tissue evidence="1">Whole body</tissue>
    </source>
</reference>
<proteinExistence type="predicted"/>
<dbReference type="Proteomes" id="UP001431783">
    <property type="component" value="Unassembled WGS sequence"/>
</dbReference>
<dbReference type="EMBL" id="JARQZJ010000065">
    <property type="protein sequence ID" value="KAK9880620.1"/>
    <property type="molecule type" value="Genomic_DNA"/>
</dbReference>
<keyword evidence="2" id="KW-1185">Reference proteome</keyword>